<dbReference type="EMBL" id="KN839857">
    <property type="protein sequence ID" value="KIJ62095.1"/>
    <property type="molecule type" value="Genomic_DNA"/>
</dbReference>
<dbReference type="PANTHER" id="PTHR38248:SF2">
    <property type="entry name" value="FUNK1 11"/>
    <property type="match status" value="1"/>
</dbReference>
<accession>A0A0C9VVH2</accession>
<dbReference type="Pfam" id="PF17667">
    <property type="entry name" value="Pkinase_fungal"/>
    <property type="match status" value="1"/>
</dbReference>
<dbReference type="HOGENOM" id="CLU_1004951_0_0_1"/>
<organism evidence="2 3">
    <name type="scientific">Hydnomerulius pinastri MD-312</name>
    <dbReference type="NCBI Taxonomy" id="994086"/>
    <lineage>
        <taxon>Eukaryota</taxon>
        <taxon>Fungi</taxon>
        <taxon>Dikarya</taxon>
        <taxon>Basidiomycota</taxon>
        <taxon>Agaricomycotina</taxon>
        <taxon>Agaricomycetes</taxon>
        <taxon>Agaricomycetidae</taxon>
        <taxon>Boletales</taxon>
        <taxon>Boletales incertae sedis</taxon>
        <taxon>Leucogyrophana</taxon>
    </lineage>
</organism>
<sequence length="277" mass="31604">MKTVLELQSEDCPRVRNAPMVLVTTKLLPITDLHGEALLVAFRQCVLRTFLTYLAARLSHQALYFLDHHELWNAGMHDWDISCENLMYYEQDGKIIGVLNDFDLAPLPSEDGTRCPRGNKRPGTLPFMAIDLLIPEGQAGQTAHLYRHDLESFIWVLTWISLQFSNGVRLKNGVLNKWMKMNTIEAWNVKGGFLRSFRRHTPPAGNEGIWVVAQYCLHVLARRIRQLDQLVDDLGFARRKHSDEATKLGQKLTEYDAAPPATVLREFADALGLRVEQ</sequence>
<gene>
    <name evidence="2" type="ORF">HYDPIDRAFT_30647</name>
</gene>
<dbReference type="AlphaFoldDB" id="A0A0C9VVH2"/>
<feature type="domain" description="Fungal-type protein kinase" evidence="1">
    <location>
        <begin position="68"/>
        <end position="160"/>
    </location>
</feature>
<evidence type="ECO:0000259" key="1">
    <source>
        <dbReference type="Pfam" id="PF17667"/>
    </source>
</evidence>
<reference evidence="2 3" key="1">
    <citation type="submission" date="2014-04" db="EMBL/GenBank/DDBJ databases">
        <title>Evolutionary Origins and Diversification of the Mycorrhizal Mutualists.</title>
        <authorList>
            <consortium name="DOE Joint Genome Institute"/>
            <consortium name="Mycorrhizal Genomics Consortium"/>
            <person name="Kohler A."/>
            <person name="Kuo A."/>
            <person name="Nagy L.G."/>
            <person name="Floudas D."/>
            <person name="Copeland A."/>
            <person name="Barry K.W."/>
            <person name="Cichocki N."/>
            <person name="Veneault-Fourrey C."/>
            <person name="LaButti K."/>
            <person name="Lindquist E.A."/>
            <person name="Lipzen A."/>
            <person name="Lundell T."/>
            <person name="Morin E."/>
            <person name="Murat C."/>
            <person name="Riley R."/>
            <person name="Ohm R."/>
            <person name="Sun H."/>
            <person name="Tunlid A."/>
            <person name="Henrissat B."/>
            <person name="Grigoriev I.V."/>
            <person name="Hibbett D.S."/>
            <person name="Martin F."/>
        </authorList>
    </citation>
    <scope>NUCLEOTIDE SEQUENCE [LARGE SCALE GENOMIC DNA]</scope>
    <source>
        <strain evidence="2 3">MD-312</strain>
    </source>
</reference>
<dbReference type="Proteomes" id="UP000053820">
    <property type="component" value="Unassembled WGS sequence"/>
</dbReference>
<evidence type="ECO:0000313" key="3">
    <source>
        <dbReference type="Proteomes" id="UP000053820"/>
    </source>
</evidence>
<dbReference type="InterPro" id="IPR040976">
    <property type="entry name" value="Pkinase_fungal"/>
</dbReference>
<keyword evidence="3" id="KW-1185">Reference proteome</keyword>
<protein>
    <recommendedName>
        <fullName evidence="1">Fungal-type protein kinase domain-containing protein</fullName>
    </recommendedName>
</protein>
<proteinExistence type="predicted"/>
<name>A0A0C9VVH2_9AGAM</name>
<dbReference type="PANTHER" id="PTHR38248">
    <property type="entry name" value="FUNK1 6"/>
    <property type="match status" value="1"/>
</dbReference>
<dbReference type="OrthoDB" id="5584477at2759"/>
<evidence type="ECO:0000313" key="2">
    <source>
        <dbReference type="EMBL" id="KIJ62095.1"/>
    </source>
</evidence>